<evidence type="ECO:0000313" key="3">
    <source>
        <dbReference type="Proteomes" id="UP000550707"/>
    </source>
</evidence>
<dbReference type="EMBL" id="JACASF010000015">
    <property type="protein sequence ID" value="KAF6429652.1"/>
    <property type="molecule type" value="Genomic_DNA"/>
</dbReference>
<protein>
    <submittedName>
        <fullName evidence="2">Uncharacterized protein</fullName>
    </submittedName>
</protein>
<feature type="region of interest" description="Disordered" evidence="1">
    <location>
        <begin position="84"/>
        <end position="139"/>
    </location>
</feature>
<accession>A0A7J8E3B7</accession>
<organism evidence="2 3">
    <name type="scientific">Molossus molossus</name>
    <name type="common">Pallas' mastiff bat</name>
    <name type="synonym">Vespertilio molossus</name>
    <dbReference type="NCBI Taxonomy" id="27622"/>
    <lineage>
        <taxon>Eukaryota</taxon>
        <taxon>Metazoa</taxon>
        <taxon>Chordata</taxon>
        <taxon>Craniata</taxon>
        <taxon>Vertebrata</taxon>
        <taxon>Euteleostomi</taxon>
        <taxon>Mammalia</taxon>
        <taxon>Eutheria</taxon>
        <taxon>Laurasiatheria</taxon>
        <taxon>Chiroptera</taxon>
        <taxon>Yangochiroptera</taxon>
        <taxon>Molossidae</taxon>
        <taxon>Molossus</taxon>
    </lineage>
</organism>
<feature type="region of interest" description="Disordered" evidence="1">
    <location>
        <begin position="1"/>
        <end position="54"/>
    </location>
</feature>
<name>A0A7J8E3B7_MOLMO</name>
<evidence type="ECO:0000256" key="1">
    <source>
        <dbReference type="SAM" id="MobiDB-lite"/>
    </source>
</evidence>
<reference evidence="2 3" key="1">
    <citation type="journal article" date="2020" name="Nature">
        <title>Six reference-quality genomes reveal evolution of bat adaptations.</title>
        <authorList>
            <person name="Jebb D."/>
            <person name="Huang Z."/>
            <person name="Pippel M."/>
            <person name="Hughes G.M."/>
            <person name="Lavrichenko K."/>
            <person name="Devanna P."/>
            <person name="Winkler S."/>
            <person name="Jermiin L.S."/>
            <person name="Skirmuntt E.C."/>
            <person name="Katzourakis A."/>
            <person name="Burkitt-Gray L."/>
            <person name="Ray D.A."/>
            <person name="Sullivan K.A.M."/>
            <person name="Roscito J.G."/>
            <person name="Kirilenko B.M."/>
            <person name="Davalos L.M."/>
            <person name="Corthals A.P."/>
            <person name="Power M.L."/>
            <person name="Jones G."/>
            <person name="Ransome R.D."/>
            <person name="Dechmann D.K.N."/>
            <person name="Locatelli A.G."/>
            <person name="Puechmaille S.J."/>
            <person name="Fedrigo O."/>
            <person name="Jarvis E.D."/>
            <person name="Hiller M."/>
            <person name="Vernes S.C."/>
            <person name="Myers E.W."/>
            <person name="Teeling E.C."/>
        </authorList>
    </citation>
    <scope>NUCLEOTIDE SEQUENCE [LARGE SCALE GENOMIC DNA]</scope>
    <source>
        <strain evidence="2">MMolMol1</strain>
        <tissue evidence="2">Muscle</tissue>
    </source>
</reference>
<proteinExistence type="predicted"/>
<evidence type="ECO:0000313" key="2">
    <source>
        <dbReference type="EMBL" id="KAF6429652.1"/>
    </source>
</evidence>
<dbReference type="Proteomes" id="UP000550707">
    <property type="component" value="Unassembled WGS sequence"/>
</dbReference>
<dbReference type="AlphaFoldDB" id="A0A7J8E3B7"/>
<keyword evidence="3" id="KW-1185">Reference proteome</keyword>
<comment type="caution">
    <text evidence="2">The sequence shown here is derived from an EMBL/GenBank/DDBJ whole genome shotgun (WGS) entry which is preliminary data.</text>
</comment>
<feature type="compositionally biased region" description="Low complexity" evidence="1">
    <location>
        <begin position="10"/>
        <end position="28"/>
    </location>
</feature>
<gene>
    <name evidence="2" type="ORF">HJG59_009013</name>
</gene>
<sequence length="139" mass="14558">MMLSQPTQPPTDAAVVPTAPPNVARPALLQPPPPPRQQRSIMGAAEGSSLWSASVPGHWTSSTAGRESGRTGLRICRSASWLSQKASFFPGDPAESGAMCDDGEGHPQSSAGTEGVKHLPGHQKEKLRGQEPQSRGSEV</sequence>
<dbReference type="InParanoid" id="A0A7J8E3B7"/>